<comment type="caution">
    <text evidence="1">The sequence shown here is derived from an EMBL/GenBank/DDBJ whole genome shotgun (WGS) entry which is preliminary data.</text>
</comment>
<dbReference type="RefSeq" id="WP_089200266.1">
    <property type="nucleotide sequence ID" value="NZ_NHRJ02000006.1"/>
</dbReference>
<dbReference type="AlphaFoldDB" id="A0A2W1NNL2"/>
<name>A0A2W1NNL2_PAEXE</name>
<dbReference type="EMBL" id="NHRJ02000006">
    <property type="protein sequence ID" value="PZE20513.1"/>
    <property type="molecule type" value="Genomic_DNA"/>
</dbReference>
<sequence>MPSLTPAAHSQSFTISEIFKVPELDIYQQMVCFVLNNVIQAGSPTPPTVTEVAAKGRMSVQDATTALQSLSEKKLIPFKVFRDIVGDYGDRRLSWAAKGLLLYLNSHPGATVDEMVELSNNDRDALQAELKELQKLGYLEGTNILSDLA</sequence>
<accession>A0A2W1NNL2</accession>
<proteinExistence type="predicted"/>
<protein>
    <submittedName>
        <fullName evidence="1">Uncharacterized protein</fullName>
    </submittedName>
</protein>
<evidence type="ECO:0000313" key="2">
    <source>
        <dbReference type="Proteomes" id="UP000214746"/>
    </source>
</evidence>
<keyword evidence="2" id="KW-1185">Reference proteome</keyword>
<dbReference type="Proteomes" id="UP000214746">
    <property type="component" value="Unassembled WGS sequence"/>
</dbReference>
<reference evidence="1" key="1">
    <citation type="submission" date="2018-06" db="EMBL/GenBank/DDBJ databases">
        <title>Paenibacillus xerothermodurans sp. nov. an extremely dry heat resistant spore forming bacterium isolated from the soil of Cape Canaveral, Florida.</title>
        <authorList>
            <person name="Seuylemezian A."/>
            <person name="Kaur N."/>
            <person name="Patil P."/>
            <person name="Patil P."/>
            <person name="Mayilraj S."/>
            <person name="Vaishampayan P."/>
        </authorList>
    </citation>
    <scope>NUCLEOTIDE SEQUENCE [LARGE SCALE GENOMIC DNA]</scope>
    <source>
        <strain evidence="1">ATCC 27380</strain>
    </source>
</reference>
<evidence type="ECO:0000313" key="1">
    <source>
        <dbReference type="EMBL" id="PZE20513.1"/>
    </source>
</evidence>
<gene>
    <name evidence="1" type="ORF">CBW46_012110</name>
</gene>
<dbReference type="OrthoDB" id="9803733at2"/>
<organism evidence="1 2">
    <name type="scientific">Paenibacillus xerothermodurans</name>
    <dbReference type="NCBI Taxonomy" id="1977292"/>
    <lineage>
        <taxon>Bacteria</taxon>
        <taxon>Bacillati</taxon>
        <taxon>Bacillota</taxon>
        <taxon>Bacilli</taxon>
        <taxon>Bacillales</taxon>
        <taxon>Paenibacillaceae</taxon>
        <taxon>Paenibacillus</taxon>
    </lineage>
</organism>